<dbReference type="InterPro" id="IPR011042">
    <property type="entry name" value="6-blade_b-propeller_TolB-like"/>
</dbReference>
<name>A0A1I6T7V0_9ACTN</name>
<dbReference type="SUPFAM" id="SSF50952">
    <property type="entry name" value="Soluble quinoprotein glucose dehydrogenase"/>
    <property type="match status" value="1"/>
</dbReference>
<dbReference type="Proteomes" id="UP000198873">
    <property type="component" value="Unassembled WGS sequence"/>
</dbReference>
<dbReference type="Gene3D" id="2.120.10.30">
    <property type="entry name" value="TolB, C-terminal domain"/>
    <property type="match status" value="1"/>
</dbReference>
<dbReference type="InterPro" id="IPR000601">
    <property type="entry name" value="PKD_dom"/>
</dbReference>
<dbReference type="CDD" id="cd00146">
    <property type="entry name" value="PKD"/>
    <property type="match status" value="1"/>
</dbReference>
<sequence>MRRKKTLTAWVAAMAAAVISLPAVAVAHDGHPHPDPTPPNPTSEFQKVTLNDSPGEPIDLAVLPDGRVLHTTRDGQVWLNNPRNGLNTLAAQLDVYTHDEEGLQSVAIDPGFNGLTNRWVYLFYAPPLDTPIDDPATPDINEGDAPITGSPEDFAPFEGVSRLSRFQLRGNTLDLSTEQQIIEVEADRGICCHVGGDIVFDRAGNLLLSTGDDSNPFDSAGYTPIDERTDRNPAYDAQRTSANTNDLRGKVLRIKVNRDGSYSIPRGNLFPPGTENARPEIYLMGLRNPFRMEIDPRDDTLYVADYSPDARTDNPQRGPAGTGKWFAARTAGNHGWPYCVSPDMPYVEYDFATGVSGEPFDCAAPVNDSWRNTGLRELPPVEPAQLLYGYDESAEFPELGAGGIGPMAGPVYEYNWLIDKLPGSRAWPKEYAGKPLFFEFTRDRIWGLSLDRQAQISQVQDVLPGMEFSALMDMEFGPDGALYVLEYGKGYFAQNPEAQLARIDYIGKNGNHSPVPVVSADVTSGHAPLTVNFSSEGTVDPDGDRLLYAWDFNSDGKIDSRKKNPTFTYKEDGVYTASLRVTDIGGRDRGRSANAEVQIVIGNDAPEVRFIKPESGGEFSFGDLIEFEVEVTDDQPVDCARVTVTYILGHDDHGHPMTTARGCSGTIRTGTDDSHDPEHDNLMGVFVASYTDPGVNGLPPLTGTAEVTLNPIHH</sequence>
<dbReference type="PANTHER" id="PTHR19328:SF75">
    <property type="entry name" value="ALDOSE SUGAR DEHYDROGENASE YLII"/>
    <property type="match status" value="1"/>
</dbReference>
<gene>
    <name evidence="3" type="ORF">SAMN05444716_104456</name>
</gene>
<feature type="domain" description="PKD" evidence="2">
    <location>
        <begin position="514"/>
        <end position="604"/>
    </location>
</feature>
<dbReference type="GO" id="GO:0005975">
    <property type="term" value="P:carbohydrate metabolic process"/>
    <property type="evidence" value="ECO:0007669"/>
    <property type="project" value="UniProtKB-ARBA"/>
</dbReference>
<dbReference type="Pfam" id="PF07995">
    <property type="entry name" value="GSDH"/>
    <property type="match status" value="1"/>
</dbReference>
<dbReference type="Pfam" id="PF18911">
    <property type="entry name" value="PKD_4"/>
    <property type="match status" value="1"/>
</dbReference>
<dbReference type="InterPro" id="IPR035986">
    <property type="entry name" value="PKD_dom_sf"/>
</dbReference>
<evidence type="ECO:0000256" key="1">
    <source>
        <dbReference type="SAM" id="SignalP"/>
    </source>
</evidence>
<dbReference type="Gene3D" id="2.60.40.10">
    <property type="entry name" value="Immunoglobulins"/>
    <property type="match status" value="1"/>
</dbReference>
<feature type="signal peptide" evidence="1">
    <location>
        <begin position="1"/>
        <end position="27"/>
    </location>
</feature>
<evidence type="ECO:0000259" key="2">
    <source>
        <dbReference type="PROSITE" id="PS50093"/>
    </source>
</evidence>
<protein>
    <submittedName>
        <fullName evidence="3">PKD domain-containing protein</fullName>
    </submittedName>
</protein>
<dbReference type="SUPFAM" id="SSF49299">
    <property type="entry name" value="PKD domain"/>
    <property type="match status" value="1"/>
</dbReference>
<dbReference type="PANTHER" id="PTHR19328">
    <property type="entry name" value="HEDGEHOG-INTERACTING PROTEIN"/>
    <property type="match status" value="1"/>
</dbReference>
<dbReference type="InterPro" id="IPR012938">
    <property type="entry name" value="Glc/Sorbosone_DH"/>
</dbReference>
<keyword evidence="1" id="KW-0732">Signal</keyword>
<evidence type="ECO:0000313" key="4">
    <source>
        <dbReference type="Proteomes" id="UP000198873"/>
    </source>
</evidence>
<dbReference type="InterPro" id="IPR022409">
    <property type="entry name" value="PKD/Chitinase_dom"/>
</dbReference>
<dbReference type="SMART" id="SM00089">
    <property type="entry name" value="PKD"/>
    <property type="match status" value="1"/>
</dbReference>
<dbReference type="RefSeq" id="WP_093843188.1">
    <property type="nucleotide sequence ID" value="NZ_CP054938.1"/>
</dbReference>
<accession>A0A1I6T7V0</accession>
<dbReference type="EMBL" id="FPAB01000004">
    <property type="protein sequence ID" value="SFS85200.1"/>
    <property type="molecule type" value="Genomic_DNA"/>
</dbReference>
<dbReference type="PROSITE" id="PS50093">
    <property type="entry name" value="PKD"/>
    <property type="match status" value="1"/>
</dbReference>
<feature type="chain" id="PRO_5044373230" evidence="1">
    <location>
        <begin position="28"/>
        <end position="714"/>
    </location>
</feature>
<dbReference type="InterPro" id="IPR011041">
    <property type="entry name" value="Quinoprot_gluc/sorb_DH_b-prop"/>
</dbReference>
<organism evidence="3 4">
    <name type="scientific">Streptomyces harbinensis</name>
    <dbReference type="NCBI Taxonomy" id="1176198"/>
    <lineage>
        <taxon>Bacteria</taxon>
        <taxon>Bacillati</taxon>
        <taxon>Actinomycetota</taxon>
        <taxon>Actinomycetes</taxon>
        <taxon>Kitasatosporales</taxon>
        <taxon>Streptomycetaceae</taxon>
        <taxon>Streptomyces</taxon>
    </lineage>
</organism>
<dbReference type="STRING" id="1176198.SAMN05444716_104456"/>
<dbReference type="SUPFAM" id="SSF63829">
    <property type="entry name" value="Calcium-dependent phosphotriesterase"/>
    <property type="match status" value="1"/>
</dbReference>
<dbReference type="AlphaFoldDB" id="A0A1I6T7V0"/>
<evidence type="ECO:0000313" key="3">
    <source>
        <dbReference type="EMBL" id="SFS85200.1"/>
    </source>
</evidence>
<dbReference type="InterPro" id="IPR013783">
    <property type="entry name" value="Ig-like_fold"/>
</dbReference>
<keyword evidence="4" id="KW-1185">Reference proteome</keyword>
<proteinExistence type="predicted"/>
<reference evidence="4" key="1">
    <citation type="submission" date="2016-10" db="EMBL/GenBank/DDBJ databases">
        <authorList>
            <person name="Varghese N."/>
            <person name="Submissions S."/>
        </authorList>
    </citation>
    <scope>NUCLEOTIDE SEQUENCE [LARGE SCALE GENOMIC DNA]</scope>
    <source>
        <strain evidence="4">CGMCC 4.7047</strain>
    </source>
</reference>